<evidence type="ECO:0000313" key="1">
    <source>
        <dbReference type="EMBL" id="KAB1438159.1"/>
    </source>
</evidence>
<reference evidence="1 2" key="1">
    <citation type="submission" date="2019-09" db="EMBL/GenBank/DDBJ databases">
        <authorList>
            <person name="Valk L.C."/>
        </authorList>
    </citation>
    <scope>NUCLEOTIDE SEQUENCE [LARGE SCALE GENOMIC DNA]</scope>
    <source>
        <strain evidence="1">GalUA</strain>
    </source>
</reference>
<dbReference type="InterPro" id="IPR050583">
    <property type="entry name" value="Mycobacterial_A85_antigen"/>
</dbReference>
<dbReference type="InterPro" id="IPR029058">
    <property type="entry name" value="AB_hydrolase_fold"/>
</dbReference>
<accession>A0A7V7QK79</accession>
<reference evidence="1 2" key="2">
    <citation type="submission" date="2020-02" db="EMBL/GenBank/DDBJ databases">
        <title>Candidatus Galacturonibacter soehngenii shows hetero-acetogenic catabolism of galacturonic acid but lacks a canonical carbon monoxide dehydrogenase/acetyl-CoA synthase complex.</title>
        <authorList>
            <person name="Diender M."/>
            <person name="Stouten G.R."/>
            <person name="Petersen J.F."/>
            <person name="Nielsen P.H."/>
            <person name="Dueholm M.S."/>
            <person name="Pronk J.T."/>
            <person name="Van Loosdrecht M.C.M."/>
        </authorList>
    </citation>
    <scope>NUCLEOTIDE SEQUENCE [LARGE SCALE GENOMIC DNA]</scope>
    <source>
        <strain evidence="1">GalUA</strain>
    </source>
</reference>
<dbReference type="InterPro" id="IPR000801">
    <property type="entry name" value="Esterase-like"/>
</dbReference>
<dbReference type="Pfam" id="PF00756">
    <property type="entry name" value="Esterase"/>
    <property type="match status" value="1"/>
</dbReference>
<dbReference type="GO" id="GO:0016747">
    <property type="term" value="F:acyltransferase activity, transferring groups other than amino-acyl groups"/>
    <property type="evidence" value="ECO:0007669"/>
    <property type="project" value="TreeGrafter"/>
</dbReference>
<dbReference type="AlphaFoldDB" id="A0A7V7QK79"/>
<sequence>MASMTCNYYSYTLQHNITINIVIPTPEGNEQITNEEVKKHYRYEEGLPVVYLLHGAYGNYSSWLRFSNVERYAQKHCCALVMASADNSCYQDMKHGNAYATFFTKELPAFIKSIFPISDKREDTFVAGFSMGGYGAWYLALSNPNLYAKAASMSGALDIAKTYEENMKGAISAPFQWTNVFEEPDKLAGSQADLFKLYDNCLSTGIVPDLYQSCGTEDFLYEMNRSVKEKLEQKGASFVYQESEGGHNWDYWDKDIQSILDWMFSKDINPQNK</sequence>
<dbReference type="OrthoDB" id="9803578at2"/>
<dbReference type="RefSeq" id="WP_151145111.1">
    <property type="nucleotide sequence ID" value="NZ_WAGX01000005.1"/>
</dbReference>
<keyword evidence="2" id="KW-1185">Reference proteome</keyword>
<dbReference type="SUPFAM" id="SSF53474">
    <property type="entry name" value="alpha/beta-Hydrolases"/>
    <property type="match status" value="1"/>
</dbReference>
<evidence type="ECO:0000313" key="2">
    <source>
        <dbReference type="Proteomes" id="UP000461768"/>
    </source>
</evidence>
<dbReference type="EMBL" id="WAGX01000005">
    <property type="protein sequence ID" value="KAB1438159.1"/>
    <property type="molecule type" value="Genomic_DNA"/>
</dbReference>
<dbReference type="PANTHER" id="PTHR48098:SF1">
    <property type="entry name" value="DIACYLGLYCEROL ACYLTRANSFERASE_MYCOLYLTRANSFERASE AG85A"/>
    <property type="match status" value="1"/>
</dbReference>
<name>A0A7V7QK79_9FIRM</name>
<proteinExistence type="predicted"/>
<dbReference type="Proteomes" id="UP000461768">
    <property type="component" value="Unassembled WGS sequence"/>
</dbReference>
<organism evidence="1 2">
    <name type="scientific">Candidatus Galacturonatibacter soehngenii</name>
    <dbReference type="NCBI Taxonomy" id="2307010"/>
    <lineage>
        <taxon>Bacteria</taxon>
        <taxon>Bacillati</taxon>
        <taxon>Bacillota</taxon>
        <taxon>Clostridia</taxon>
        <taxon>Lachnospirales</taxon>
        <taxon>Lachnospiraceae</taxon>
        <taxon>Candidatus Galacturonatibacter</taxon>
    </lineage>
</organism>
<dbReference type="PANTHER" id="PTHR48098">
    <property type="entry name" value="ENTEROCHELIN ESTERASE-RELATED"/>
    <property type="match status" value="1"/>
</dbReference>
<dbReference type="Gene3D" id="3.40.50.1820">
    <property type="entry name" value="alpha/beta hydrolase"/>
    <property type="match status" value="1"/>
</dbReference>
<protein>
    <submittedName>
        <fullName evidence="1">Tributyrin esterase</fullName>
    </submittedName>
</protein>
<comment type="caution">
    <text evidence="1">The sequence shown here is derived from an EMBL/GenBank/DDBJ whole genome shotgun (WGS) entry which is preliminary data.</text>
</comment>
<gene>
    <name evidence="1" type="ORF">F7O84_11410</name>
</gene>